<proteinExistence type="inferred from homology"/>
<dbReference type="Proteomes" id="UP000055024">
    <property type="component" value="Unassembled WGS sequence"/>
</dbReference>
<evidence type="ECO:0000256" key="2">
    <source>
        <dbReference type="ARBA" id="ARBA00022980"/>
    </source>
</evidence>
<dbReference type="STRING" id="268475.A0A0V1H985"/>
<evidence type="ECO:0000256" key="3">
    <source>
        <dbReference type="ARBA" id="ARBA00023274"/>
    </source>
</evidence>
<comment type="caution">
    <text evidence="4">The sequence shown here is derived from an EMBL/GenBank/DDBJ whole genome shotgun (WGS) entry which is preliminary data.</text>
</comment>
<gene>
    <name evidence="4" type="primary">mrpl-32</name>
    <name evidence="4" type="ORF">T11_8988</name>
</gene>
<keyword evidence="5" id="KW-1185">Reference proteome</keyword>
<sequence length="214" mass="25107">MLKLLRFLVTEKNNFTCVINCTANDDVHIENENMTIGKFVRFLQHQLADFFRLDYGIVRTPLFLELQSLNAHIRHWNTVDVADWSILWGTPVSKTCRPRKRTRMFSHNKLLKLHNDLMPCPRCGAMHKISTICGFCYENVRQKMTKIKQQLLTYNKSFVAESSLDSAQQQEELIDFRKPTAICEKHQPQTGWYSAQLRQRWHRMFDSGKQGNGS</sequence>
<evidence type="ECO:0000313" key="5">
    <source>
        <dbReference type="Proteomes" id="UP000055024"/>
    </source>
</evidence>
<comment type="similarity">
    <text evidence="1">Belongs to the bacterial ribosomal protein bL32 family.</text>
</comment>
<dbReference type="GO" id="GO:0003735">
    <property type="term" value="F:structural constituent of ribosome"/>
    <property type="evidence" value="ECO:0007669"/>
    <property type="project" value="InterPro"/>
</dbReference>
<dbReference type="Pfam" id="PF01783">
    <property type="entry name" value="Ribosomal_L32p"/>
    <property type="match status" value="1"/>
</dbReference>
<evidence type="ECO:0000256" key="1">
    <source>
        <dbReference type="ARBA" id="ARBA00008560"/>
    </source>
</evidence>
<dbReference type="InterPro" id="IPR002677">
    <property type="entry name" value="Ribosomal_bL32"/>
</dbReference>
<dbReference type="SUPFAM" id="SSF57829">
    <property type="entry name" value="Zn-binding ribosomal proteins"/>
    <property type="match status" value="1"/>
</dbReference>
<dbReference type="GO" id="GO:0006412">
    <property type="term" value="P:translation"/>
    <property type="evidence" value="ECO:0007669"/>
    <property type="project" value="InterPro"/>
</dbReference>
<evidence type="ECO:0000313" key="4">
    <source>
        <dbReference type="EMBL" id="KRZ07111.1"/>
    </source>
</evidence>
<dbReference type="GO" id="GO:0015934">
    <property type="term" value="C:large ribosomal subunit"/>
    <property type="evidence" value="ECO:0007669"/>
    <property type="project" value="InterPro"/>
</dbReference>
<dbReference type="AlphaFoldDB" id="A0A0V1H985"/>
<keyword evidence="3" id="KW-0687">Ribonucleoprotein</keyword>
<dbReference type="OrthoDB" id="1713558at2759"/>
<dbReference type="InterPro" id="IPR011332">
    <property type="entry name" value="Ribosomal_zn-bd"/>
</dbReference>
<name>A0A0V1H985_9BILA</name>
<keyword evidence="2 4" id="KW-0689">Ribosomal protein</keyword>
<reference evidence="4 5" key="1">
    <citation type="submission" date="2015-01" db="EMBL/GenBank/DDBJ databases">
        <title>Evolution of Trichinella species and genotypes.</title>
        <authorList>
            <person name="Korhonen P.K."/>
            <person name="Edoardo P."/>
            <person name="Giuseppe L.R."/>
            <person name="Gasser R.B."/>
        </authorList>
    </citation>
    <scope>NUCLEOTIDE SEQUENCE [LARGE SCALE GENOMIC DNA]</scope>
    <source>
        <strain evidence="4">ISS1029</strain>
    </source>
</reference>
<dbReference type="EMBL" id="JYDP01000107">
    <property type="protein sequence ID" value="KRZ07111.1"/>
    <property type="molecule type" value="Genomic_DNA"/>
</dbReference>
<accession>A0A0V1H985</accession>
<organism evidence="4 5">
    <name type="scientific">Trichinella zimbabwensis</name>
    <dbReference type="NCBI Taxonomy" id="268475"/>
    <lineage>
        <taxon>Eukaryota</taxon>
        <taxon>Metazoa</taxon>
        <taxon>Ecdysozoa</taxon>
        <taxon>Nematoda</taxon>
        <taxon>Enoplea</taxon>
        <taxon>Dorylaimia</taxon>
        <taxon>Trichinellida</taxon>
        <taxon>Trichinellidae</taxon>
        <taxon>Trichinella</taxon>
    </lineage>
</organism>
<protein>
    <submittedName>
        <fullName evidence="4">Putative 39S ribosomal protein L32, mitochondrial</fullName>
    </submittedName>
</protein>